<keyword evidence="1" id="KW-0547">Nucleotide-binding</keyword>
<dbReference type="Gene3D" id="3.40.50.300">
    <property type="entry name" value="P-loop containing nucleotide triphosphate hydrolases"/>
    <property type="match status" value="1"/>
</dbReference>
<dbReference type="FunFam" id="3.40.50.620:FF:000089">
    <property type="entry name" value="Bifunctional coenzyme A synthase"/>
    <property type="match status" value="1"/>
</dbReference>
<dbReference type="CDD" id="cd02164">
    <property type="entry name" value="PPAT_CoAS"/>
    <property type="match status" value="1"/>
</dbReference>
<dbReference type="OrthoDB" id="330671at2759"/>
<evidence type="ECO:0000313" key="5">
    <source>
        <dbReference type="Proteomes" id="UP000288216"/>
    </source>
</evidence>
<dbReference type="Pfam" id="PF01121">
    <property type="entry name" value="CoaE"/>
    <property type="match status" value="1"/>
</dbReference>
<sequence>MQCLEKYTIGCYTCKPNLRAVYLPCDINGTESIPCSDTEDSGLCEIIPSYNDVVLGGTFDRLHPAHKILLSISCLLTGKRLIIGVADGELLNRKVLKELIEPYQERVEKLRKFLLDVNPAVQYDLVPLRDPYGPAITDVNLNCIVVSDETQKGGEAVNRKRLENALPELTIHKIGLIKDEQHTADEEEKISSSTLRKRLLGSLLLPPKNNPKIAPVPYVIGLTGCIGSGKTSVVQYLQKMGVATIDADQLGHESYRPGRAAYQRIIQKFGQDILLKDGTIDRNALGNRVFGDIEELKSLTDIVWPETAILVKRKIADAAAEGTQEDSNERQNE</sequence>
<dbReference type="Pfam" id="PF01467">
    <property type="entry name" value="CTP_transf_like"/>
    <property type="match status" value="1"/>
</dbReference>
<dbReference type="PROSITE" id="PS51219">
    <property type="entry name" value="DPCK"/>
    <property type="match status" value="1"/>
</dbReference>
<protein>
    <recommendedName>
        <fullName evidence="3">Cytidyltransferase-like domain-containing protein</fullName>
    </recommendedName>
</protein>
<accession>A0A401P1S7</accession>
<dbReference type="NCBIfam" id="TIGR00152">
    <property type="entry name" value="dephospho-CoA kinase"/>
    <property type="match status" value="1"/>
</dbReference>
<evidence type="ECO:0000313" key="4">
    <source>
        <dbReference type="EMBL" id="GCB67082.1"/>
    </source>
</evidence>
<dbReference type="Gene3D" id="3.40.50.620">
    <property type="entry name" value="HUPs"/>
    <property type="match status" value="1"/>
</dbReference>
<dbReference type="GO" id="GO:0015937">
    <property type="term" value="P:coenzyme A biosynthetic process"/>
    <property type="evidence" value="ECO:0007669"/>
    <property type="project" value="InterPro"/>
</dbReference>
<dbReference type="STRING" id="75743.A0A401P1S7"/>
<gene>
    <name evidence="4" type="ORF">scyTo_0010198</name>
</gene>
<dbReference type="InterPro" id="IPR004821">
    <property type="entry name" value="Cyt_trans-like"/>
</dbReference>
<dbReference type="PANTHER" id="PTHR10695">
    <property type="entry name" value="DEPHOSPHO-COA KINASE-RELATED"/>
    <property type="match status" value="1"/>
</dbReference>
<evidence type="ECO:0000256" key="2">
    <source>
        <dbReference type="ARBA" id="ARBA00022840"/>
    </source>
</evidence>
<dbReference type="InterPro" id="IPR014729">
    <property type="entry name" value="Rossmann-like_a/b/a_fold"/>
</dbReference>
<dbReference type="CDD" id="cd02022">
    <property type="entry name" value="DPCK"/>
    <property type="match status" value="1"/>
</dbReference>
<evidence type="ECO:0000256" key="1">
    <source>
        <dbReference type="ARBA" id="ARBA00022741"/>
    </source>
</evidence>
<dbReference type="GO" id="GO:0005524">
    <property type="term" value="F:ATP binding"/>
    <property type="evidence" value="ECO:0007669"/>
    <property type="project" value="UniProtKB-KW"/>
</dbReference>
<keyword evidence="5" id="KW-1185">Reference proteome</keyword>
<name>A0A401P1S7_SCYTO</name>
<dbReference type="InterPro" id="IPR027417">
    <property type="entry name" value="P-loop_NTPase"/>
</dbReference>
<dbReference type="InterPro" id="IPR001977">
    <property type="entry name" value="Depp_CoAkinase"/>
</dbReference>
<dbReference type="NCBIfam" id="NF001985">
    <property type="entry name" value="PRK00777.1"/>
    <property type="match status" value="1"/>
</dbReference>
<dbReference type="PANTHER" id="PTHR10695:SF46">
    <property type="entry name" value="BIFUNCTIONAL COENZYME A SYNTHASE-RELATED"/>
    <property type="match status" value="1"/>
</dbReference>
<dbReference type="SUPFAM" id="SSF52540">
    <property type="entry name" value="P-loop containing nucleoside triphosphate hydrolases"/>
    <property type="match status" value="1"/>
</dbReference>
<dbReference type="Proteomes" id="UP000288216">
    <property type="component" value="Unassembled WGS sequence"/>
</dbReference>
<dbReference type="GO" id="GO:0004140">
    <property type="term" value="F:dephospho-CoA kinase activity"/>
    <property type="evidence" value="ECO:0007669"/>
    <property type="project" value="InterPro"/>
</dbReference>
<evidence type="ECO:0000259" key="3">
    <source>
        <dbReference type="Pfam" id="PF01467"/>
    </source>
</evidence>
<dbReference type="OMA" id="YLPCDIN"/>
<reference evidence="4 5" key="1">
    <citation type="journal article" date="2018" name="Nat. Ecol. Evol.">
        <title>Shark genomes provide insights into elasmobranch evolution and the origin of vertebrates.</title>
        <authorList>
            <person name="Hara Y"/>
            <person name="Yamaguchi K"/>
            <person name="Onimaru K"/>
            <person name="Kadota M"/>
            <person name="Koyanagi M"/>
            <person name="Keeley SD"/>
            <person name="Tatsumi K"/>
            <person name="Tanaka K"/>
            <person name="Motone F"/>
            <person name="Kageyama Y"/>
            <person name="Nozu R"/>
            <person name="Adachi N"/>
            <person name="Nishimura O"/>
            <person name="Nakagawa R"/>
            <person name="Tanegashima C"/>
            <person name="Kiyatake I"/>
            <person name="Matsumoto R"/>
            <person name="Murakumo K"/>
            <person name="Nishida K"/>
            <person name="Terakita A"/>
            <person name="Kuratani S"/>
            <person name="Sato K"/>
            <person name="Hyodo S Kuraku.S."/>
        </authorList>
    </citation>
    <scope>NUCLEOTIDE SEQUENCE [LARGE SCALE GENOMIC DNA]</scope>
</reference>
<proteinExistence type="predicted"/>
<keyword evidence="2" id="KW-0067">ATP-binding</keyword>
<dbReference type="EMBL" id="BFAA01004344">
    <property type="protein sequence ID" value="GCB67082.1"/>
    <property type="molecule type" value="Genomic_DNA"/>
</dbReference>
<dbReference type="SUPFAM" id="SSF52374">
    <property type="entry name" value="Nucleotidylyl transferase"/>
    <property type="match status" value="1"/>
</dbReference>
<comment type="caution">
    <text evidence="4">The sequence shown here is derived from an EMBL/GenBank/DDBJ whole genome shotgun (WGS) entry which is preliminary data.</text>
</comment>
<dbReference type="AlphaFoldDB" id="A0A401P1S7"/>
<feature type="domain" description="Cytidyltransferase-like" evidence="3">
    <location>
        <begin position="54"/>
        <end position="198"/>
    </location>
</feature>
<organism evidence="4 5">
    <name type="scientific">Scyliorhinus torazame</name>
    <name type="common">Cloudy catshark</name>
    <name type="synonym">Catulus torazame</name>
    <dbReference type="NCBI Taxonomy" id="75743"/>
    <lineage>
        <taxon>Eukaryota</taxon>
        <taxon>Metazoa</taxon>
        <taxon>Chordata</taxon>
        <taxon>Craniata</taxon>
        <taxon>Vertebrata</taxon>
        <taxon>Chondrichthyes</taxon>
        <taxon>Elasmobranchii</taxon>
        <taxon>Galeomorphii</taxon>
        <taxon>Galeoidea</taxon>
        <taxon>Carcharhiniformes</taxon>
        <taxon>Scyliorhinidae</taxon>
        <taxon>Scyliorhinus</taxon>
    </lineage>
</organism>